<feature type="transmembrane region" description="Helical" evidence="1">
    <location>
        <begin position="92"/>
        <end position="110"/>
    </location>
</feature>
<name>A0A1G5F9L8_9BACL</name>
<reference evidence="3" key="1">
    <citation type="submission" date="2016-10" db="EMBL/GenBank/DDBJ databases">
        <authorList>
            <person name="Varghese N."/>
            <person name="Submissions S."/>
        </authorList>
    </citation>
    <scope>NUCLEOTIDE SEQUENCE [LARGE SCALE GENOMIC DNA]</scope>
    <source>
        <strain evidence="3">BL9</strain>
    </source>
</reference>
<dbReference type="RefSeq" id="WP_090917574.1">
    <property type="nucleotide sequence ID" value="NZ_FMVM01000004.1"/>
</dbReference>
<organism evidence="2 3">
    <name type="scientific">Paenibacillus polysaccharolyticus</name>
    <dbReference type="NCBI Taxonomy" id="582692"/>
    <lineage>
        <taxon>Bacteria</taxon>
        <taxon>Bacillati</taxon>
        <taxon>Bacillota</taxon>
        <taxon>Bacilli</taxon>
        <taxon>Bacillales</taxon>
        <taxon>Paenibacillaceae</taxon>
        <taxon>Paenibacillus</taxon>
    </lineage>
</organism>
<gene>
    <name evidence="2" type="ORF">SAMN05720606_104122</name>
</gene>
<keyword evidence="1" id="KW-1133">Transmembrane helix</keyword>
<sequence length="147" mass="17017">MQTKNERLPSLFLLIYTVLLLISYSIYVILENTRLSHAQQWLSETNITQNDVDSISQLGRWTTLSESVFLIIVVLAMIVVMYRYQKKPVNQFFIGSLALFVGFAVASYVISLMSSMPIGNLIQPVIIPTFILIAVYIYRLWRTRYEK</sequence>
<dbReference type="EMBL" id="FMVM01000004">
    <property type="protein sequence ID" value="SCY35956.1"/>
    <property type="molecule type" value="Genomic_DNA"/>
</dbReference>
<keyword evidence="1" id="KW-0812">Transmembrane</keyword>
<dbReference type="Proteomes" id="UP000198538">
    <property type="component" value="Unassembled WGS sequence"/>
</dbReference>
<dbReference type="AlphaFoldDB" id="A0A1G5F9L8"/>
<keyword evidence="3" id="KW-1185">Reference proteome</keyword>
<dbReference type="STRING" id="582692.SAMN05720606_104122"/>
<feature type="transmembrane region" description="Helical" evidence="1">
    <location>
        <begin position="122"/>
        <end position="141"/>
    </location>
</feature>
<feature type="transmembrane region" description="Helical" evidence="1">
    <location>
        <begin position="12"/>
        <end position="30"/>
    </location>
</feature>
<accession>A0A1G5F9L8</accession>
<proteinExistence type="predicted"/>
<evidence type="ECO:0000256" key="1">
    <source>
        <dbReference type="SAM" id="Phobius"/>
    </source>
</evidence>
<evidence type="ECO:0000313" key="3">
    <source>
        <dbReference type="Proteomes" id="UP000198538"/>
    </source>
</evidence>
<keyword evidence="1" id="KW-0472">Membrane</keyword>
<protein>
    <submittedName>
        <fullName evidence="2">Uncharacterized protein</fullName>
    </submittedName>
</protein>
<feature type="transmembrane region" description="Helical" evidence="1">
    <location>
        <begin position="67"/>
        <end position="85"/>
    </location>
</feature>
<evidence type="ECO:0000313" key="2">
    <source>
        <dbReference type="EMBL" id="SCY35956.1"/>
    </source>
</evidence>